<evidence type="ECO:0000259" key="3">
    <source>
        <dbReference type="Pfam" id="PF23598"/>
    </source>
</evidence>
<dbReference type="Pfam" id="PF23598">
    <property type="entry name" value="LRR_14"/>
    <property type="match status" value="1"/>
</dbReference>
<keyword evidence="5" id="KW-1185">Reference proteome</keyword>
<dbReference type="EMBL" id="PNBA02000004">
    <property type="protein sequence ID" value="KAG6428157.1"/>
    <property type="molecule type" value="Genomic_DNA"/>
</dbReference>
<reference evidence="4" key="2">
    <citation type="submission" date="2020-08" db="EMBL/GenBank/DDBJ databases">
        <title>Plant Genome Project.</title>
        <authorList>
            <person name="Zhang R.-G."/>
        </authorList>
    </citation>
    <scope>NUCLEOTIDE SEQUENCE</scope>
    <source>
        <strain evidence="4">Huo1</strain>
        <tissue evidence="4">Leaf</tissue>
    </source>
</reference>
<sequence>MEEAVVAVALGTLRDLLLEEGRLIVGVGGQVQVQLKEIKCLLRDAASKQHQSQTHAFLVRNLKSKILVTTPKQNVAEIGFSVELGLLSSEDSWELLKKKAFLHKKNPGRHKPDETIYAPDLYRMWIAQGLILDENFKGNDATLPDMAELYLELQLEHDELTVTSAEDSRKHLRSLEILSDIEKRTIEFPPQSIVDFWKFKLLRGLVILRFKFADRKLPMGITDLVHLRYLRLRECGLDSLPYSISNLAYLDTLDLYLSRNVLVPNVLSKMSRLKHLLLPLYDKEKIGNYRLKLDDCADELESLIGSYECHRNKVEQVIILHRFNQEGLRIHKK</sequence>
<keyword evidence="1" id="KW-0677">Repeat</keyword>
<evidence type="ECO:0000256" key="1">
    <source>
        <dbReference type="ARBA" id="ARBA00022737"/>
    </source>
</evidence>
<dbReference type="Proteomes" id="UP000298416">
    <property type="component" value="Unassembled WGS sequence"/>
</dbReference>
<keyword evidence="2" id="KW-0611">Plant defense</keyword>
<dbReference type="PANTHER" id="PTHR36766:SF64">
    <property type="entry name" value="OS12G0206100 PROTEIN"/>
    <property type="match status" value="1"/>
</dbReference>
<evidence type="ECO:0000313" key="5">
    <source>
        <dbReference type="Proteomes" id="UP000298416"/>
    </source>
</evidence>
<dbReference type="InterPro" id="IPR032675">
    <property type="entry name" value="LRR_dom_sf"/>
</dbReference>
<name>A0A8X9A469_SALSN</name>
<dbReference type="SUPFAM" id="SSF52058">
    <property type="entry name" value="L domain-like"/>
    <property type="match status" value="1"/>
</dbReference>
<proteinExistence type="predicted"/>
<dbReference type="AlphaFoldDB" id="A0A8X9A469"/>
<dbReference type="GO" id="GO:0006952">
    <property type="term" value="P:defense response"/>
    <property type="evidence" value="ECO:0007669"/>
    <property type="project" value="UniProtKB-KW"/>
</dbReference>
<comment type="caution">
    <text evidence="4">The sequence shown here is derived from an EMBL/GenBank/DDBJ whole genome shotgun (WGS) entry which is preliminary data.</text>
</comment>
<feature type="domain" description="Disease resistance R13L4/SHOC-2-like LRR" evidence="3">
    <location>
        <begin position="192"/>
        <end position="278"/>
    </location>
</feature>
<protein>
    <recommendedName>
        <fullName evidence="3">Disease resistance R13L4/SHOC-2-like LRR domain-containing protein</fullName>
    </recommendedName>
</protein>
<reference evidence="4" key="1">
    <citation type="submission" date="2018-01" db="EMBL/GenBank/DDBJ databases">
        <authorList>
            <person name="Mao J.F."/>
        </authorList>
    </citation>
    <scope>NUCLEOTIDE SEQUENCE</scope>
    <source>
        <strain evidence="4">Huo1</strain>
        <tissue evidence="4">Leaf</tissue>
    </source>
</reference>
<dbReference type="InterPro" id="IPR055414">
    <property type="entry name" value="LRR_R13L4/SHOC2-like"/>
</dbReference>
<evidence type="ECO:0000313" key="4">
    <source>
        <dbReference type="EMBL" id="KAG6428157.1"/>
    </source>
</evidence>
<organism evidence="4">
    <name type="scientific">Salvia splendens</name>
    <name type="common">Scarlet sage</name>
    <dbReference type="NCBI Taxonomy" id="180675"/>
    <lineage>
        <taxon>Eukaryota</taxon>
        <taxon>Viridiplantae</taxon>
        <taxon>Streptophyta</taxon>
        <taxon>Embryophyta</taxon>
        <taxon>Tracheophyta</taxon>
        <taxon>Spermatophyta</taxon>
        <taxon>Magnoliopsida</taxon>
        <taxon>eudicotyledons</taxon>
        <taxon>Gunneridae</taxon>
        <taxon>Pentapetalae</taxon>
        <taxon>asterids</taxon>
        <taxon>lamiids</taxon>
        <taxon>Lamiales</taxon>
        <taxon>Lamiaceae</taxon>
        <taxon>Nepetoideae</taxon>
        <taxon>Mentheae</taxon>
        <taxon>Salviinae</taxon>
        <taxon>Salvia</taxon>
        <taxon>Salvia subgen. Calosphace</taxon>
        <taxon>core Calosphace</taxon>
    </lineage>
</organism>
<evidence type="ECO:0000256" key="2">
    <source>
        <dbReference type="ARBA" id="ARBA00022821"/>
    </source>
</evidence>
<accession>A0A8X9A469</accession>
<gene>
    <name evidence="4" type="ORF">SASPL_112406</name>
</gene>
<dbReference type="PANTHER" id="PTHR36766">
    <property type="entry name" value="PLANT BROAD-SPECTRUM MILDEW RESISTANCE PROTEIN RPW8"/>
    <property type="match status" value="1"/>
</dbReference>
<dbReference type="Gene3D" id="3.80.10.10">
    <property type="entry name" value="Ribonuclease Inhibitor"/>
    <property type="match status" value="1"/>
</dbReference>